<evidence type="ECO:0000256" key="2">
    <source>
        <dbReference type="ARBA" id="ARBA00022454"/>
    </source>
</evidence>
<keyword evidence="2" id="KW-0158">Chromosome</keyword>
<dbReference type="PANTHER" id="PTHR14418">
    <property type="entry name" value="CONDENSIN COMPLEX SUBUNIT 3-RELATED"/>
    <property type="match status" value="1"/>
</dbReference>
<feature type="compositionally biased region" description="Polar residues" evidence="7">
    <location>
        <begin position="748"/>
        <end position="758"/>
    </location>
</feature>
<comment type="caution">
    <text evidence="9">The sequence shown here is derived from an EMBL/GenBank/DDBJ whole genome shotgun (WGS) entry which is preliminary data.</text>
</comment>
<keyword evidence="6" id="KW-0131">Cell cycle</keyword>
<feature type="region of interest" description="Disordered" evidence="7">
    <location>
        <begin position="735"/>
        <end position="885"/>
    </location>
</feature>
<protein>
    <recommendedName>
        <fullName evidence="8">Nuclear condensin complex subunit 3 C-terminal domain-containing protein</fullName>
    </recommendedName>
</protein>
<evidence type="ECO:0000259" key="8">
    <source>
        <dbReference type="Pfam" id="PF12719"/>
    </source>
</evidence>
<feature type="compositionally biased region" description="Acidic residues" evidence="7">
    <location>
        <begin position="759"/>
        <end position="772"/>
    </location>
</feature>
<dbReference type="AlphaFoldDB" id="A0A814JVC2"/>
<evidence type="ECO:0000256" key="5">
    <source>
        <dbReference type="ARBA" id="ARBA00023067"/>
    </source>
</evidence>
<feature type="region of interest" description="Disordered" evidence="7">
    <location>
        <begin position="672"/>
        <end position="717"/>
    </location>
</feature>
<dbReference type="GO" id="GO:0000796">
    <property type="term" value="C:condensin complex"/>
    <property type="evidence" value="ECO:0007669"/>
    <property type="project" value="InterPro"/>
</dbReference>
<dbReference type="GO" id="GO:0005737">
    <property type="term" value="C:cytoplasm"/>
    <property type="evidence" value="ECO:0007669"/>
    <property type="project" value="TreeGrafter"/>
</dbReference>
<feature type="compositionally biased region" description="Basic and acidic residues" evidence="7">
    <location>
        <begin position="775"/>
        <end position="792"/>
    </location>
</feature>
<dbReference type="GO" id="GO:0051301">
    <property type="term" value="P:cell division"/>
    <property type="evidence" value="ECO:0007669"/>
    <property type="project" value="UniProtKB-KW"/>
</dbReference>
<organism evidence="9 10">
    <name type="scientific">Brachionus calyciflorus</name>
    <dbReference type="NCBI Taxonomy" id="104777"/>
    <lineage>
        <taxon>Eukaryota</taxon>
        <taxon>Metazoa</taxon>
        <taxon>Spiralia</taxon>
        <taxon>Gnathifera</taxon>
        <taxon>Rotifera</taxon>
        <taxon>Eurotatoria</taxon>
        <taxon>Monogononta</taxon>
        <taxon>Pseudotrocha</taxon>
        <taxon>Ploima</taxon>
        <taxon>Brachionidae</taxon>
        <taxon>Brachionus</taxon>
    </lineage>
</organism>
<proteinExistence type="predicted"/>
<keyword evidence="10" id="KW-1185">Reference proteome</keyword>
<sequence>MFDFRIEAQVIPLEKLDAESIFYWHWICSKCKKQADESKKSNANASNITQQIDGQEHLDNLLPSLTEYCLYFEEAMKKIEIDREEKQNDERFQLECTFVLKKLIEMFIYTDFSDAHGKKSLHNLCHKILSNKNYIFLYDTLMKVYKVLYPNLQTRINNLVELISDLKDPNPVTQQVQQEQHEDITELEQDQTDQLSPQEIQFKISELKFQRFSLKDDFDKLYSEFKNVNKTIDMNRLNDVRSQIKEVEDKIADLQAQLTETPSVSKSASVTSTVPQENASQEEQDSTEIAYHCLNIAVCLLEDIELKTLTPQVRSLCDSLIIPNISSINEELRLLAVAALGLVCILKLEMAQKYVPLFLEVIQRDKKEIVVEAFKAMINCIMAYSVRRLVQSDDEELDVEATSKIMSVMTILLDHEDSEVYTLAVEGFSKLYMTGHILSAKLFSKLLIMYYSPYTQNDIKLRAFLSAFLPQFSFFRACNQLCVEESFMITLKCLINAPVDSYLSSIDLIKVMETLFNMINPKNLIQKNNTNICHENVVKSICYEILKDDNSFKCKTYLKVLQMADLSDADYLSLKSIYELTEEVHDHIEDKNVKKMAKKFQENVYEILIKKPEHKDDLTKQPDQTEASKNNNDKQDEPDVTNDTNNSISIDYEFPKINKKSGKSNKTLTRTLNETNNKTLVSDQTIVPQRTSPRVNRTMDTIQNSSNSSALNETRNSSSYNLKEVRIVLDKLDESTSSRYSRTDQSKLQESTSSSTLIESDDTDDPDDDEQDASSSERENSQRKKFKSDPKPTRVSVSTKRGNRKSRSKSEATSQDDEPPSKVPRETRSKTSVSESRSLRSKSTKTNDKENNNASNTLTVPNTRLSTRASSNSTSRKSPRVASRR</sequence>
<dbReference type="GO" id="GO:0000793">
    <property type="term" value="C:condensed chromosome"/>
    <property type="evidence" value="ECO:0007669"/>
    <property type="project" value="TreeGrafter"/>
</dbReference>
<evidence type="ECO:0000256" key="6">
    <source>
        <dbReference type="ARBA" id="ARBA00023306"/>
    </source>
</evidence>
<feature type="region of interest" description="Disordered" evidence="7">
    <location>
        <begin position="612"/>
        <end position="648"/>
    </location>
</feature>
<evidence type="ECO:0000256" key="1">
    <source>
        <dbReference type="ARBA" id="ARBA00004286"/>
    </source>
</evidence>
<feature type="domain" description="Nuclear condensin complex subunit 3 C-terminal" evidence="8">
    <location>
        <begin position="292"/>
        <end position="563"/>
    </location>
</feature>
<dbReference type="InterPro" id="IPR016024">
    <property type="entry name" value="ARM-type_fold"/>
</dbReference>
<name>A0A814JVC2_9BILA</name>
<gene>
    <name evidence="9" type="ORF">OXX778_LOCUS18447</name>
</gene>
<evidence type="ECO:0000313" key="9">
    <source>
        <dbReference type="EMBL" id="CAF1043062.1"/>
    </source>
</evidence>
<dbReference type="InterPro" id="IPR025977">
    <property type="entry name" value="Cnd3_C"/>
</dbReference>
<feature type="compositionally biased region" description="Low complexity" evidence="7">
    <location>
        <begin position="263"/>
        <end position="274"/>
    </location>
</feature>
<comment type="subcellular location">
    <subcellularLocation>
        <location evidence="1">Chromosome</location>
    </subcellularLocation>
</comment>
<dbReference type="OrthoDB" id="27187at2759"/>
<keyword evidence="5" id="KW-0226">DNA condensation</keyword>
<dbReference type="Proteomes" id="UP000663879">
    <property type="component" value="Unassembled WGS sequence"/>
</dbReference>
<evidence type="ECO:0000256" key="3">
    <source>
        <dbReference type="ARBA" id="ARBA00022618"/>
    </source>
</evidence>
<dbReference type="SUPFAM" id="SSF48371">
    <property type="entry name" value="ARM repeat"/>
    <property type="match status" value="1"/>
</dbReference>
<keyword evidence="3" id="KW-0132">Cell division</keyword>
<dbReference type="Pfam" id="PF12719">
    <property type="entry name" value="Cnd3"/>
    <property type="match status" value="1"/>
</dbReference>
<feature type="compositionally biased region" description="Polar residues" evidence="7">
    <location>
        <begin position="621"/>
        <end position="630"/>
    </location>
</feature>
<reference evidence="9" key="1">
    <citation type="submission" date="2021-02" db="EMBL/GenBank/DDBJ databases">
        <authorList>
            <person name="Nowell W R."/>
        </authorList>
    </citation>
    <scope>NUCLEOTIDE SEQUENCE</scope>
    <source>
        <strain evidence="9">Ploen Becks lab</strain>
    </source>
</reference>
<feature type="compositionally biased region" description="Polar residues" evidence="7">
    <location>
        <begin position="852"/>
        <end position="876"/>
    </location>
</feature>
<evidence type="ECO:0000256" key="7">
    <source>
        <dbReference type="SAM" id="MobiDB-lite"/>
    </source>
</evidence>
<dbReference type="PANTHER" id="PTHR14418:SF5">
    <property type="entry name" value="CONDENSIN COMPLEX SUBUNIT 3"/>
    <property type="match status" value="1"/>
</dbReference>
<feature type="region of interest" description="Disordered" evidence="7">
    <location>
        <begin position="263"/>
        <end position="283"/>
    </location>
</feature>
<dbReference type="EMBL" id="CAJNOC010005120">
    <property type="protein sequence ID" value="CAF1043062.1"/>
    <property type="molecule type" value="Genomic_DNA"/>
</dbReference>
<evidence type="ECO:0000313" key="10">
    <source>
        <dbReference type="Proteomes" id="UP000663879"/>
    </source>
</evidence>
<feature type="compositionally biased region" description="Basic and acidic residues" evidence="7">
    <location>
        <begin position="735"/>
        <end position="747"/>
    </location>
</feature>
<accession>A0A814JVC2</accession>
<feature type="compositionally biased region" description="Basic and acidic residues" evidence="7">
    <location>
        <begin position="819"/>
        <end position="829"/>
    </location>
</feature>
<dbReference type="GO" id="GO:0007076">
    <property type="term" value="P:mitotic chromosome condensation"/>
    <property type="evidence" value="ECO:0007669"/>
    <property type="project" value="InterPro"/>
</dbReference>
<keyword evidence="4" id="KW-0498">Mitosis</keyword>
<dbReference type="InterPro" id="IPR027165">
    <property type="entry name" value="CND3"/>
</dbReference>
<evidence type="ECO:0000256" key="4">
    <source>
        <dbReference type="ARBA" id="ARBA00022776"/>
    </source>
</evidence>